<proteinExistence type="predicted"/>
<feature type="domain" description="Luciferase-like" evidence="1">
    <location>
        <begin position="18"/>
        <end position="315"/>
    </location>
</feature>
<dbReference type="PANTHER" id="PTHR43244">
    <property type="match status" value="1"/>
</dbReference>
<dbReference type="InterPro" id="IPR011251">
    <property type="entry name" value="Luciferase-like_dom"/>
</dbReference>
<dbReference type="InterPro" id="IPR036661">
    <property type="entry name" value="Luciferase-like_sf"/>
</dbReference>
<dbReference type="InterPro" id="IPR050564">
    <property type="entry name" value="F420-G6PD/mer"/>
</dbReference>
<dbReference type="GO" id="GO:0016705">
    <property type="term" value="F:oxidoreductase activity, acting on paired donors, with incorporation or reduction of molecular oxygen"/>
    <property type="evidence" value="ECO:0007669"/>
    <property type="project" value="InterPro"/>
</dbReference>
<sequence>MTTLPDTSPRIALPIMGPGQRLADTVTLARAAEEAGLDGISAPELSSDPLLHLTVAAGVTERVELMTNILVAFARTPMTLATQARALQDYSGGRVILGLGSQIKAHIERRYSMPWSSPAARMREFVTALRAIWKAWETGDKLDFRGEFYTHTLMTPMFTPPSECPPPPVFVAAVGTKMCETAGAVADGLLVHGFSTERYLREVTVPAIARGAGGTVPVGFEIVDLSFMVTGRTDEEWAASAKVVREQLAFYASTPAYLPVLALHGWEDLGEELHHMSLGRDPDRWVRMGERLPDEVLETFAVVGTPDEVPKKLVARGAGIVGRYSVNALGISDPDLVLHLAHGIQEAVRTA</sequence>
<evidence type="ECO:0000313" key="3">
    <source>
        <dbReference type="Proteomes" id="UP000272400"/>
    </source>
</evidence>
<comment type="caution">
    <text evidence="2">The sequence shown here is derived from an EMBL/GenBank/DDBJ whole genome shotgun (WGS) entry which is preliminary data.</text>
</comment>
<protein>
    <submittedName>
        <fullName evidence="2">Putative F420-dependent oxidoreductase</fullName>
    </submittedName>
</protein>
<evidence type="ECO:0000313" key="2">
    <source>
        <dbReference type="EMBL" id="ROO87897.1"/>
    </source>
</evidence>
<dbReference type="NCBIfam" id="TIGR03617">
    <property type="entry name" value="F420_MSMEG_2256"/>
    <property type="match status" value="1"/>
</dbReference>
<dbReference type="Proteomes" id="UP000272400">
    <property type="component" value="Unassembled WGS sequence"/>
</dbReference>
<dbReference type="Pfam" id="PF00296">
    <property type="entry name" value="Bac_luciferase"/>
    <property type="match status" value="1"/>
</dbReference>
<dbReference type="CDD" id="cd01097">
    <property type="entry name" value="Tetrahydromethanopterin_reductase"/>
    <property type="match status" value="1"/>
</dbReference>
<dbReference type="OrthoDB" id="3284378at2"/>
<dbReference type="SUPFAM" id="SSF51679">
    <property type="entry name" value="Bacterial luciferase-like"/>
    <property type="match status" value="1"/>
</dbReference>
<evidence type="ECO:0000259" key="1">
    <source>
        <dbReference type="Pfam" id="PF00296"/>
    </source>
</evidence>
<reference evidence="2 3" key="1">
    <citation type="submission" date="2018-11" db="EMBL/GenBank/DDBJ databases">
        <title>Sequencing the genomes of 1000 actinobacteria strains.</title>
        <authorList>
            <person name="Klenk H.-P."/>
        </authorList>
    </citation>
    <scope>NUCLEOTIDE SEQUENCE [LARGE SCALE GENOMIC DNA]</scope>
    <source>
        <strain evidence="2 3">DSM 44254</strain>
    </source>
</reference>
<accession>A0A3N1D2Y1</accession>
<name>A0A3N1D2Y1_9ACTN</name>
<dbReference type="PANTHER" id="PTHR43244:SF2">
    <property type="entry name" value="CONSERVED HYPOTHETICAL ALANINE AND PROLINE-RICH PROTEIN"/>
    <property type="match status" value="1"/>
</dbReference>
<dbReference type="AlphaFoldDB" id="A0A3N1D2Y1"/>
<dbReference type="InterPro" id="IPR019919">
    <property type="entry name" value="Lucif-like_OxRdtase_MSMEG_2256"/>
</dbReference>
<dbReference type="EMBL" id="RJKE01000001">
    <property type="protein sequence ID" value="ROO87897.1"/>
    <property type="molecule type" value="Genomic_DNA"/>
</dbReference>
<dbReference type="Gene3D" id="3.20.20.30">
    <property type="entry name" value="Luciferase-like domain"/>
    <property type="match status" value="1"/>
</dbReference>
<keyword evidence="3" id="KW-1185">Reference proteome</keyword>
<gene>
    <name evidence="2" type="ORF">EDD29_5545</name>
</gene>
<organism evidence="2 3">
    <name type="scientific">Actinocorallia herbida</name>
    <dbReference type="NCBI Taxonomy" id="58109"/>
    <lineage>
        <taxon>Bacteria</taxon>
        <taxon>Bacillati</taxon>
        <taxon>Actinomycetota</taxon>
        <taxon>Actinomycetes</taxon>
        <taxon>Streptosporangiales</taxon>
        <taxon>Thermomonosporaceae</taxon>
        <taxon>Actinocorallia</taxon>
    </lineage>
</organism>